<evidence type="ECO:0000313" key="2">
    <source>
        <dbReference type="EMBL" id="MFA9477527.1"/>
    </source>
</evidence>
<protein>
    <recommendedName>
        <fullName evidence="1">N-acyl amino acid synthase FeeM catalytic core domain-containing protein</fullName>
    </recommendedName>
</protein>
<sequence length="285" mass="31966">MTATTIAHTIDTTTVPPIDDTFALPIPAAPAPSRIEVAQSVDDIMDAWRLVYESYRAKGLIASHRFRCHTAPEAIQRGTTVTVKKRGDRTVASISCYRDGRQGLPLDKVYKADLDELRKQGHRLGEIGLFAEHEDEPGCGPRDLFAFMRYPIFALHHQNVDQVVIGVHPRHAAFYRGMLGFVTAGATQRYSVVRNNPVVLLRFDLSKLESSAPAPRGLRYWREHRLEPETFENRFEFTKRKLANTSLPAYLEWLANGQESDTFTLADSKPRPKRAASHALVAACA</sequence>
<accession>A0ABV4U1P0</accession>
<gene>
    <name evidence="2" type="ORF">ACERK3_04380</name>
</gene>
<dbReference type="Gene3D" id="3.40.630.30">
    <property type="match status" value="1"/>
</dbReference>
<comment type="caution">
    <text evidence="2">The sequence shown here is derived from an EMBL/GenBank/DDBJ whole genome shotgun (WGS) entry which is preliminary data.</text>
</comment>
<proteinExistence type="predicted"/>
<feature type="domain" description="N-acyl amino acid synthase FeeM catalytic core" evidence="1">
    <location>
        <begin position="46"/>
        <end position="204"/>
    </location>
</feature>
<organism evidence="2 3">
    <name type="scientific">Natronomicrosphaera hydrolytica</name>
    <dbReference type="NCBI Taxonomy" id="3242702"/>
    <lineage>
        <taxon>Bacteria</taxon>
        <taxon>Pseudomonadati</taxon>
        <taxon>Planctomycetota</taxon>
        <taxon>Phycisphaerae</taxon>
        <taxon>Phycisphaerales</taxon>
        <taxon>Phycisphaeraceae</taxon>
        <taxon>Natronomicrosphaera</taxon>
    </lineage>
</organism>
<dbReference type="SUPFAM" id="SSF55729">
    <property type="entry name" value="Acyl-CoA N-acyltransferases (Nat)"/>
    <property type="match status" value="1"/>
</dbReference>
<keyword evidence="3" id="KW-1185">Reference proteome</keyword>
<dbReference type="RefSeq" id="WP_425344449.1">
    <property type="nucleotide sequence ID" value="NZ_JBGUBD010000002.1"/>
</dbReference>
<evidence type="ECO:0000313" key="3">
    <source>
        <dbReference type="Proteomes" id="UP001575105"/>
    </source>
</evidence>
<evidence type="ECO:0000259" key="1">
    <source>
        <dbReference type="Pfam" id="PF21926"/>
    </source>
</evidence>
<dbReference type="EMBL" id="JBGUBD010000002">
    <property type="protein sequence ID" value="MFA9477527.1"/>
    <property type="molecule type" value="Genomic_DNA"/>
</dbReference>
<reference evidence="2 3" key="1">
    <citation type="submission" date="2024-08" db="EMBL/GenBank/DDBJ databases">
        <title>Whole-genome sequencing of halo(alkali)philic microorganisms from hypersaline lakes.</title>
        <authorList>
            <person name="Sorokin D.Y."/>
            <person name="Merkel A.Y."/>
            <person name="Messina E."/>
            <person name="Yakimov M."/>
        </authorList>
    </citation>
    <scope>NUCLEOTIDE SEQUENCE [LARGE SCALE GENOMIC DNA]</scope>
    <source>
        <strain evidence="2 3">AB-hyl4</strain>
    </source>
</reference>
<dbReference type="Proteomes" id="UP001575105">
    <property type="component" value="Unassembled WGS sequence"/>
</dbReference>
<dbReference type="Pfam" id="PF21926">
    <property type="entry name" value="FeeM"/>
    <property type="match status" value="1"/>
</dbReference>
<name>A0ABV4U1P0_9BACT</name>
<dbReference type="InterPro" id="IPR054597">
    <property type="entry name" value="FeeM_cat"/>
</dbReference>
<dbReference type="InterPro" id="IPR016181">
    <property type="entry name" value="Acyl_CoA_acyltransferase"/>
</dbReference>